<dbReference type="GO" id="GO:0006890">
    <property type="term" value="P:retrograde vesicle-mediated transport, Golgi to endoplasmic reticulum"/>
    <property type="evidence" value="ECO:0007669"/>
    <property type="project" value="TreeGrafter"/>
</dbReference>
<comment type="similarity">
    <text evidence="2">Belongs to the RER1 family.</text>
</comment>
<keyword evidence="3 6" id="KW-0812">Transmembrane</keyword>
<feature type="transmembrane region" description="Helical" evidence="6">
    <location>
        <begin position="63"/>
        <end position="84"/>
    </location>
</feature>
<dbReference type="Pfam" id="PF03248">
    <property type="entry name" value="Rer1"/>
    <property type="match status" value="2"/>
</dbReference>
<dbReference type="GO" id="GO:0005783">
    <property type="term" value="C:endoplasmic reticulum"/>
    <property type="evidence" value="ECO:0007669"/>
    <property type="project" value="GOC"/>
</dbReference>
<evidence type="ECO:0000256" key="5">
    <source>
        <dbReference type="ARBA" id="ARBA00023136"/>
    </source>
</evidence>
<comment type="subcellular location">
    <subcellularLocation>
        <location evidence="1">Membrane</location>
        <topology evidence="1">Multi-pass membrane protein</topology>
    </subcellularLocation>
</comment>
<keyword evidence="8" id="KW-1185">Reference proteome</keyword>
<organism evidence="7 8">
    <name type="scientific">Centaurea solstitialis</name>
    <name type="common">yellow star-thistle</name>
    <dbReference type="NCBI Taxonomy" id="347529"/>
    <lineage>
        <taxon>Eukaryota</taxon>
        <taxon>Viridiplantae</taxon>
        <taxon>Streptophyta</taxon>
        <taxon>Embryophyta</taxon>
        <taxon>Tracheophyta</taxon>
        <taxon>Spermatophyta</taxon>
        <taxon>Magnoliopsida</taxon>
        <taxon>eudicotyledons</taxon>
        <taxon>Gunneridae</taxon>
        <taxon>Pentapetalae</taxon>
        <taxon>asterids</taxon>
        <taxon>campanulids</taxon>
        <taxon>Asterales</taxon>
        <taxon>Asteraceae</taxon>
        <taxon>Carduoideae</taxon>
        <taxon>Cardueae</taxon>
        <taxon>Centaureinae</taxon>
        <taxon>Centaurea</taxon>
    </lineage>
</organism>
<feature type="transmembrane region" description="Helical" evidence="6">
    <location>
        <begin position="406"/>
        <end position="423"/>
    </location>
</feature>
<evidence type="ECO:0000256" key="2">
    <source>
        <dbReference type="ARBA" id="ARBA00006070"/>
    </source>
</evidence>
<dbReference type="Gene3D" id="3.30.40.10">
    <property type="entry name" value="Zinc/RING finger domain, C3HC4 (zinc finger)"/>
    <property type="match status" value="1"/>
</dbReference>
<dbReference type="InterPro" id="IPR004932">
    <property type="entry name" value="Rer1"/>
</dbReference>
<evidence type="ECO:0000256" key="3">
    <source>
        <dbReference type="ARBA" id="ARBA00022692"/>
    </source>
</evidence>
<dbReference type="SUPFAM" id="SSF57850">
    <property type="entry name" value="RING/U-box"/>
    <property type="match status" value="1"/>
</dbReference>
<dbReference type="Proteomes" id="UP001172457">
    <property type="component" value="Chromosome 5"/>
</dbReference>
<dbReference type="PANTHER" id="PTHR10743">
    <property type="entry name" value="PROTEIN RER1"/>
    <property type="match status" value="1"/>
</dbReference>
<evidence type="ECO:0000256" key="4">
    <source>
        <dbReference type="ARBA" id="ARBA00022989"/>
    </source>
</evidence>
<reference evidence="7" key="1">
    <citation type="submission" date="2023-03" db="EMBL/GenBank/DDBJ databases">
        <title>Chromosome-scale reference genome and RAD-based genetic map of yellow starthistle (Centaurea solstitialis) reveal putative structural variation and QTLs associated with invader traits.</title>
        <authorList>
            <person name="Reatini B."/>
            <person name="Cang F.A."/>
            <person name="Jiang Q."/>
            <person name="Mckibben M.T.W."/>
            <person name="Barker M.S."/>
            <person name="Rieseberg L.H."/>
            <person name="Dlugosch K.M."/>
        </authorList>
    </citation>
    <scope>NUCLEOTIDE SEQUENCE</scope>
    <source>
        <strain evidence="7">CAN-66</strain>
        <tissue evidence="7">Leaf</tissue>
    </source>
</reference>
<evidence type="ECO:0000256" key="6">
    <source>
        <dbReference type="SAM" id="Phobius"/>
    </source>
</evidence>
<dbReference type="EMBL" id="JARYMX010000005">
    <property type="protein sequence ID" value="KAJ9549987.1"/>
    <property type="molecule type" value="Genomic_DNA"/>
</dbReference>
<feature type="transmembrane region" description="Helical" evidence="6">
    <location>
        <begin position="140"/>
        <end position="159"/>
    </location>
</feature>
<protein>
    <recommendedName>
        <fullName evidence="9">Protein RER1</fullName>
    </recommendedName>
</protein>
<evidence type="ECO:0000313" key="8">
    <source>
        <dbReference type="Proteomes" id="UP001172457"/>
    </source>
</evidence>
<proteinExistence type="inferred from homology"/>
<keyword evidence="4 6" id="KW-1133">Transmembrane helix</keyword>
<accession>A0AA38TEP9</accession>
<feature type="transmembrane region" description="Helical" evidence="6">
    <location>
        <begin position="165"/>
        <end position="188"/>
    </location>
</feature>
<dbReference type="GO" id="GO:0006621">
    <property type="term" value="P:protein retention in ER lumen"/>
    <property type="evidence" value="ECO:0007669"/>
    <property type="project" value="TreeGrafter"/>
</dbReference>
<feature type="transmembrane region" description="Helical" evidence="6">
    <location>
        <begin position="380"/>
        <end position="400"/>
    </location>
</feature>
<keyword evidence="5 6" id="KW-0472">Membrane</keyword>
<evidence type="ECO:0000256" key="1">
    <source>
        <dbReference type="ARBA" id="ARBA00004141"/>
    </source>
</evidence>
<dbReference type="InterPro" id="IPR013083">
    <property type="entry name" value="Znf_RING/FYVE/PHD"/>
</dbReference>
<name>A0AA38TEP9_9ASTR</name>
<dbReference type="AlphaFoldDB" id="A0AA38TEP9"/>
<sequence length="530" mass="61106">MGTTTTTAAAAAAALPPSGSPVSMTLEGETTDALPPAPAALQRWGFVVSQRYQHLLDKSTPFLVCRWIVFCAIAIPYAVVFFYLEKGSCVVSFALGIYILRLLLGFLTPQVDDDQPTPLPSSSNDDEFRPFLRLRTEFKFWYSMTKAFSIAFVFTFFPLFTMLDVHIVCTPLLFYWILAVAIVTKLHIQDMLKYKYFPFSFSSRKKQLILHTEVRRREAGTINREYKSSSQRLKDPTNYFIGLLLRRRLIEGMPSACTVGDLPPELHCPLCIEVMKDAVLTSKCCFTSFCDKCYLKKGFTTHAYDGFNDIDDGHHHHHHHHRIRRRSSICPATVSMTSTASMSVSPVLQEEVETPALQRWGFVVSQRYQHLLDKSTPFRLYRWMVFCAIAIAFVVRFFYFEQGSCFVSFALGIYIIRLLVGFLSPQGNKPTPLPTRSSDEFRPFLRLRTEFKFWYSMTKAFSIAFVFTFFTMLDLHIVCTPLLFYWICAFAIVTKLHIQHMLKYKYNPFSFSFSSRKKKKVLFSLILFQL</sequence>
<dbReference type="GO" id="GO:0000139">
    <property type="term" value="C:Golgi membrane"/>
    <property type="evidence" value="ECO:0007669"/>
    <property type="project" value="TreeGrafter"/>
</dbReference>
<comment type="caution">
    <text evidence="7">The sequence shown here is derived from an EMBL/GenBank/DDBJ whole genome shotgun (WGS) entry which is preliminary data.</text>
</comment>
<dbReference type="PANTHER" id="PTHR10743:SF27">
    <property type="entry name" value="RER1 FAMILY PROTEIN-RELATED"/>
    <property type="match status" value="1"/>
</dbReference>
<evidence type="ECO:0000313" key="7">
    <source>
        <dbReference type="EMBL" id="KAJ9549987.1"/>
    </source>
</evidence>
<feature type="transmembrane region" description="Helical" evidence="6">
    <location>
        <begin position="90"/>
        <end position="107"/>
    </location>
</feature>
<evidence type="ECO:0008006" key="9">
    <source>
        <dbReference type="Google" id="ProtNLM"/>
    </source>
</evidence>
<gene>
    <name evidence="7" type="ORF">OSB04_022530</name>
</gene>